<organism evidence="2 3">
    <name type="scientific">Paraglaciecola algarum</name>
    <dbReference type="NCBI Taxonomy" id="3050085"/>
    <lineage>
        <taxon>Bacteria</taxon>
        <taxon>Pseudomonadati</taxon>
        <taxon>Pseudomonadota</taxon>
        <taxon>Gammaproteobacteria</taxon>
        <taxon>Alteromonadales</taxon>
        <taxon>Alteromonadaceae</taxon>
        <taxon>Paraglaciecola</taxon>
    </lineage>
</organism>
<evidence type="ECO:0000259" key="1">
    <source>
        <dbReference type="Pfam" id="PF00248"/>
    </source>
</evidence>
<evidence type="ECO:0000313" key="3">
    <source>
        <dbReference type="Proteomes" id="UP001521137"/>
    </source>
</evidence>
<dbReference type="SUPFAM" id="SSF51430">
    <property type="entry name" value="NAD(P)-linked oxidoreductase"/>
    <property type="match status" value="1"/>
</dbReference>
<dbReference type="Pfam" id="PF00248">
    <property type="entry name" value="Aldo_ket_red"/>
    <property type="match status" value="1"/>
</dbReference>
<dbReference type="InterPro" id="IPR023210">
    <property type="entry name" value="NADP_OxRdtase_dom"/>
</dbReference>
<accession>A0ABS9DAR5</accession>
<comment type="caution">
    <text evidence="2">The sequence shown here is derived from an EMBL/GenBank/DDBJ whole genome shotgun (WGS) entry which is preliminary data.</text>
</comment>
<name>A0ABS9DAR5_9ALTE</name>
<dbReference type="Gene3D" id="3.20.20.100">
    <property type="entry name" value="NADP-dependent oxidoreductase domain"/>
    <property type="match status" value="1"/>
</dbReference>
<proteinExistence type="predicted"/>
<dbReference type="EMBL" id="JAKGAS010000013">
    <property type="protein sequence ID" value="MCF2950008.1"/>
    <property type="molecule type" value="Genomic_DNA"/>
</dbReference>
<keyword evidence="3" id="KW-1185">Reference proteome</keyword>
<feature type="domain" description="NADP-dependent oxidoreductase" evidence="1">
    <location>
        <begin position="15"/>
        <end position="314"/>
    </location>
</feature>
<reference evidence="2 3" key="1">
    <citation type="submission" date="2022-01" db="EMBL/GenBank/DDBJ databases">
        <title>Paraglaciecola sp. G1-23.</title>
        <authorList>
            <person name="Jin M.S."/>
            <person name="Han D.M."/>
            <person name="Kim H.M."/>
            <person name="Jeon C.O."/>
        </authorList>
    </citation>
    <scope>NUCLEOTIDE SEQUENCE [LARGE SCALE GENOMIC DNA]</scope>
    <source>
        <strain evidence="2 3">G1-23</strain>
    </source>
</reference>
<gene>
    <name evidence="2" type="ORF">L0668_17955</name>
</gene>
<dbReference type="InterPro" id="IPR036812">
    <property type="entry name" value="NAD(P)_OxRdtase_dom_sf"/>
</dbReference>
<dbReference type="RefSeq" id="WP_235314110.1">
    <property type="nucleotide sequence ID" value="NZ_JAKGAS010000013.1"/>
</dbReference>
<sequence length="328" mass="36243">MNLRTLGKTGFKVSEIGLGCWQLGGDFGPVSDDQAQQILSQAHENQINFWDTADVYGAGRSEQIIAKWRKQHSDAKNLVVATKVGRTGELFPDKYTKESVKSAIQTNAKSLDVDCIDLIQLHCIPPEVLKDGEIFTWLQDFKKQGLIKHYGASVETIEEGLLCMQDPELASLQIIFNIFRQDAISELLPKAAENNVGVIVRLPLASGLLSGKYKVDQKFDDTDHRNYNKDGAAFSVGETFSGIPMNKGIELVKELEGFLPKNITMAQLALRWILDQPAISSVIAGVSKPTQIALNTSASNLAPLPTELHEQLKTFYFEAVKQNVRGNI</sequence>
<protein>
    <submittedName>
        <fullName evidence="2">Aldo/keto reductase</fullName>
    </submittedName>
</protein>
<dbReference type="PANTHER" id="PTHR43312:SF1">
    <property type="entry name" value="NADP-DEPENDENT OXIDOREDUCTASE DOMAIN-CONTAINING PROTEIN"/>
    <property type="match status" value="1"/>
</dbReference>
<dbReference type="Proteomes" id="UP001521137">
    <property type="component" value="Unassembled WGS sequence"/>
</dbReference>
<dbReference type="InterPro" id="IPR053135">
    <property type="entry name" value="AKR2_Oxidoreductase"/>
</dbReference>
<dbReference type="PANTHER" id="PTHR43312">
    <property type="entry name" value="D-THREO-ALDOSE 1-DEHYDROGENASE"/>
    <property type="match status" value="1"/>
</dbReference>
<evidence type="ECO:0000313" key="2">
    <source>
        <dbReference type="EMBL" id="MCF2950008.1"/>
    </source>
</evidence>
<dbReference type="CDD" id="cd19086">
    <property type="entry name" value="AKR_AKR11C1"/>
    <property type="match status" value="1"/>
</dbReference>